<dbReference type="EMBL" id="JABFTP020000144">
    <property type="protein sequence ID" value="KAL3282652.1"/>
    <property type="molecule type" value="Genomic_DNA"/>
</dbReference>
<evidence type="ECO:0000313" key="3">
    <source>
        <dbReference type="Proteomes" id="UP001516400"/>
    </source>
</evidence>
<keyword evidence="3" id="KW-1185">Reference proteome</keyword>
<evidence type="ECO:0000256" key="1">
    <source>
        <dbReference type="SAM" id="MobiDB-lite"/>
    </source>
</evidence>
<dbReference type="AlphaFoldDB" id="A0ABD2NVC1"/>
<dbReference type="Proteomes" id="UP001516400">
    <property type="component" value="Unassembled WGS sequence"/>
</dbReference>
<name>A0ABD2NVC1_9CUCU</name>
<proteinExistence type="predicted"/>
<comment type="caution">
    <text evidence="2">The sequence shown here is derived from an EMBL/GenBank/DDBJ whole genome shotgun (WGS) entry which is preliminary data.</text>
</comment>
<sequence length="89" mass="10460">MLIESFLFAHRVIVQKNGSSNFDQGVVDDQLQYRMVEVEKGTPKKNIVQIREYKLNLGTILIEDNEEESDDDGEFEFEELQPQHKNVRF</sequence>
<accession>A0ABD2NVC1</accession>
<protein>
    <submittedName>
        <fullName evidence="2">Uncharacterized protein</fullName>
    </submittedName>
</protein>
<reference evidence="2 3" key="1">
    <citation type="journal article" date="2021" name="BMC Biol.">
        <title>Horizontally acquired antibacterial genes associated with adaptive radiation of ladybird beetles.</title>
        <authorList>
            <person name="Li H.S."/>
            <person name="Tang X.F."/>
            <person name="Huang Y.H."/>
            <person name="Xu Z.Y."/>
            <person name="Chen M.L."/>
            <person name="Du X.Y."/>
            <person name="Qiu B.Y."/>
            <person name="Chen P.T."/>
            <person name="Zhang W."/>
            <person name="Slipinski A."/>
            <person name="Escalona H.E."/>
            <person name="Waterhouse R.M."/>
            <person name="Zwick A."/>
            <person name="Pang H."/>
        </authorList>
    </citation>
    <scope>NUCLEOTIDE SEQUENCE [LARGE SCALE GENOMIC DNA]</scope>
    <source>
        <strain evidence="2">SYSU2018</strain>
    </source>
</reference>
<feature type="compositionally biased region" description="Acidic residues" evidence="1">
    <location>
        <begin position="67"/>
        <end position="79"/>
    </location>
</feature>
<feature type="region of interest" description="Disordered" evidence="1">
    <location>
        <begin position="67"/>
        <end position="89"/>
    </location>
</feature>
<evidence type="ECO:0000313" key="2">
    <source>
        <dbReference type="EMBL" id="KAL3282652.1"/>
    </source>
</evidence>
<organism evidence="2 3">
    <name type="scientific">Cryptolaemus montrouzieri</name>
    <dbReference type="NCBI Taxonomy" id="559131"/>
    <lineage>
        <taxon>Eukaryota</taxon>
        <taxon>Metazoa</taxon>
        <taxon>Ecdysozoa</taxon>
        <taxon>Arthropoda</taxon>
        <taxon>Hexapoda</taxon>
        <taxon>Insecta</taxon>
        <taxon>Pterygota</taxon>
        <taxon>Neoptera</taxon>
        <taxon>Endopterygota</taxon>
        <taxon>Coleoptera</taxon>
        <taxon>Polyphaga</taxon>
        <taxon>Cucujiformia</taxon>
        <taxon>Coccinelloidea</taxon>
        <taxon>Coccinellidae</taxon>
        <taxon>Scymninae</taxon>
        <taxon>Scymnini</taxon>
        <taxon>Cryptolaemus</taxon>
    </lineage>
</organism>
<gene>
    <name evidence="2" type="ORF">HHI36_005827</name>
</gene>